<dbReference type="EMBL" id="MU827800">
    <property type="protein sequence ID" value="KAJ7327733.1"/>
    <property type="molecule type" value="Genomic_DNA"/>
</dbReference>
<comment type="catalytic activity">
    <reaction evidence="6">
        <text>octanoate + ATP + CoA = octanoyl-CoA + AMP + diphosphate</text>
        <dbReference type="Rhea" id="RHEA:33631"/>
        <dbReference type="ChEBI" id="CHEBI:25646"/>
        <dbReference type="ChEBI" id="CHEBI:30616"/>
        <dbReference type="ChEBI" id="CHEBI:33019"/>
        <dbReference type="ChEBI" id="CHEBI:57287"/>
        <dbReference type="ChEBI" id="CHEBI:57386"/>
        <dbReference type="ChEBI" id="CHEBI:456215"/>
    </reaction>
</comment>
<evidence type="ECO:0000256" key="7">
    <source>
        <dbReference type="ARBA" id="ARBA00048277"/>
    </source>
</evidence>
<feature type="domain" description="AMP-dependent synthetase/ligase" evidence="8">
    <location>
        <begin position="2"/>
        <end position="376"/>
    </location>
</feature>
<evidence type="ECO:0000256" key="1">
    <source>
        <dbReference type="ARBA" id="ARBA00006432"/>
    </source>
</evidence>
<protein>
    <recommendedName>
        <fullName evidence="5">Medium-chain acyl-CoA ligase ACSF2, mitochondrial</fullName>
        <ecNumber evidence="4">6.2.1.2</ecNumber>
    </recommendedName>
</protein>
<accession>A0A9W9Y9N4</accession>
<gene>
    <name evidence="10" type="ORF">OS493_026611</name>
</gene>
<evidence type="ECO:0000256" key="4">
    <source>
        <dbReference type="ARBA" id="ARBA00039009"/>
    </source>
</evidence>
<evidence type="ECO:0000256" key="2">
    <source>
        <dbReference type="ARBA" id="ARBA00022598"/>
    </source>
</evidence>
<dbReference type="PROSITE" id="PS00455">
    <property type="entry name" value="AMP_BINDING"/>
    <property type="match status" value="1"/>
</dbReference>
<dbReference type="GO" id="GO:0031956">
    <property type="term" value="F:medium-chain fatty acid-CoA ligase activity"/>
    <property type="evidence" value="ECO:0007669"/>
    <property type="project" value="UniProtKB-EC"/>
</dbReference>
<dbReference type="InterPro" id="IPR045851">
    <property type="entry name" value="AMP-bd_C_sf"/>
</dbReference>
<name>A0A9W9Y9N4_9CNID</name>
<comment type="similarity">
    <text evidence="1">Belongs to the ATP-dependent AMP-binding enzyme family.</text>
</comment>
<sequence>MFDKTVEKFPDREAYVFCEDGNRATFSQFKQEVDHLAEGLVSRGLAKGDRVGIWAPNIKEWITTQLAAAQIGLILVCLNPAYQGTETEYVLRKGKAGCKAVVIADEFRTHNFYETMTKMIPELPDAKPGELQSERLPELKDVFVVSKSNQVFRGTTSFEELMYSGGEDARQQMKYIKRTLQFDEPACLQFTSGTTGHPKGVMLTHHSLVNNAFIIGQTMNFSEPTRVCSPFPLFHAAGVTITSLVSAVWGATVVYPSRGYDSTAILKAIHNEKCDCLYGTPPMFIDILAHPDLKKYDLSSLKKGLTGATTCPTEVMREVISTLNVPQLTLAYGLTETTLVTQTSIDEPMETKVSTVGKVYPHTEIKIVDYEGNVVLVNTLGKDLGTMDEHGYLRIVGRLKDLISRGGENVYPAEIEYFLHTHPKIQDVQVISVPDERLGEEVCAWIKLRDGETMTAGDIKDFCKDQIAYFKIPRYIKFVDEYPMTASGKVIKYVIRQQATEEYKSYLT</sequence>
<dbReference type="PANTHER" id="PTHR43201:SF5">
    <property type="entry name" value="MEDIUM-CHAIN ACYL-COA LIGASE ACSF2, MITOCHONDRIAL"/>
    <property type="match status" value="1"/>
</dbReference>
<dbReference type="Gene3D" id="3.30.300.30">
    <property type="match status" value="1"/>
</dbReference>
<dbReference type="InterPro" id="IPR025110">
    <property type="entry name" value="AMP-bd_C"/>
</dbReference>
<dbReference type="FunFam" id="3.30.300.30:FF:000008">
    <property type="entry name" value="2,3-dihydroxybenzoate-AMP ligase"/>
    <property type="match status" value="1"/>
</dbReference>
<keyword evidence="11" id="KW-1185">Reference proteome</keyword>
<dbReference type="InterPro" id="IPR020845">
    <property type="entry name" value="AMP-binding_CS"/>
</dbReference>
<evidence type="ECO:0000259" key="9">
    <source>
        <dbReference type="Pfam" id="PF13193"/>
    </source>
</evidence>
<feature type="domain" description="AMP-binding enzyme C-terminal" evidence="9">
    <location>
        <begin position="414"/>
        <end position="489"/>
    </location>
</feature>
<dbReference type="Proteomes" id="UP001163046">
    <property type="component" value="Unassembled WGS sequence"/>
</dbReference>
<dbReference type="PANTHER" id="PTHR43201">
    <property type="entry name" value="ACYL-COA SYNTHETASE"/>
    <property type="match status" value="1"/>
</dbReference>
<evidence type="ECO:0000313" key="10">
    <source>
        <dbReference type="EMBL" id="KAJ7327733.1"/>
    </source>
</evidence>
<dbReference type="GO" id="GO:0006631">
    <property type="term" value="P:fatty acid metabolic process"/>
    <property type="evidence" value="ECO:0007669"/>
    <property type="project" value="TreeGrafter"/>
</dbReference>
<dbReference type="Gene3D" id="3.40.50.12780">
    <property type="entry name" value="N-terminal domain of ligase-like"/>
    <property type="match status" value="1"/>
</dbReference>
<organism evidence="10 11">
    <name type="scientific">Desmophyllum pertusum</name>
    <dbReference type="NCBI Taxonomy" id="174260"/>
    <lineage>
        <taxon>Eukaryota</taxon>
        <taxon>Metazoa</taxon>
        <taxon>Cnidaria</taxon>
        <taxon>Anthozoa</taxon>
        <taxon>Hexacorallia</taxon>
        <taxon>Scleractinia</taxon>
        <taxon>Caryophylliina</taxon>
        <taxon>Caryophylliidae</taxon>
        <taxon>Desmophyllum</taxon>
    </lineage>
</organism>
<evidence type="ECO:0000256" key="3">
    <source>
        <dbReference type="ARBA" id="ARBA00037247"/>
    </source>
</evidence>
<dbReference type="OrthoDB" id="10253115at2759"/>
<dbReference type="InterPro" id="IPR000873">
    <property type="entry name" value="AMP-dep_synth/lig_dom"/>
</dbReference>
<comment type="caution">
    <text evidence="10">The sequence shown here is derived from an EMBL/GenBank/DDBJ whole genome shotgun (WGS) entry which is preliminary data.</text>
</comment>
<reference evidence="10" key="1">
    <citation type="submission" date="2023-01" db="EMBL/GenBank/DDBJ databases">
        <title>Genome assembly of the deep-sea coral Lophelia pertusa.</title>
        <authorList>
            <person name="Herrera S."/>
            <person name="Cordes E."/>
        </authorList>
    </citation>
    <scope>NUCLEOTIDE SEQUENCE</scope>
    <source>
        <strain evidence="10">USNM1676648</strain>
        <tissue evidence="10">Polyp</tissue>
    </source>
</reference>
<dbReference type="Pfam" id="PF00501">
    <property type="entry name" value="AMP-binding"/>
    <property type="match status" value="1"/>
</dbReference>
<dbReference type="AlphaFoldDB" id="A0A9W9Y9N4"/>
<dbReference type="InterPro" id="IPR042099">
    <property type="entry name" value="ANL_N_sf"/>
</dbReference>
<evidence type="ECO:0000256" key="5">
    <source>
        <dbReference type="ARBA" id="ARBA00039638"/>
    </source>
</evidence>
<evidence type="ECO:0000259" key="8">
    <source>
        <dbReference type="Pfam" id="PF00501"/>
    </source>
</evidence>
<comment type="catalytic activity">
    <reaction evidence="7">
        <text>a medium-chain fatty acid + ATP + CoA = a medium-chain fatty acyl-CoA + AMP + diphosphate</text>
        <dbReference type="Rhea" id="RHEA:48340"/>
        <dbReference type="ChEBI" id="CHEBI:30616"/>
        <dbReference type="ChEBI" id="CHEBI:33019"/>
        <dbReference type="ChEBI" id="CHEBI:57287"/>
        <dbReference type="ChEBI" id="CHEBI:59558"/>
        <dbReference type="ChEBI" id="CHEBI:90546"/>
        <dbReference type="ChEBI" id="CHEBI:456215"/>
        <dbReference type="EC" id="6.2.1.2"/>
    </reaction>
</comment>
<proteinExistence type="inferred from homology"/>
<dbReference type="EC" id="6.2.1.2" evidence="4"/>
<evidence type="ECO:0000256" key="6">
    <source>
        <dbReference type="ARBA" id="ARBA00047319"/>
    </source>
</evidence>
<keyword evidence="2" id="KW-0436">Ligase</keyword>
<comment type="function">
    <text evidence="3">Acyl-CoA synthases catalyze the initial reaction in fatty acid metabolism, by forming a thioester with CoA. Has some preference toward medium-chain substrates. Plays a role in adipocyte differentiation.</text>
</comment>
<evidence type="ECO:0000313" key="11">
    <source>
        <dbReference type="Proteomes" id="UP001163046"/>
    </source>
</evidence>
<dbReference type="Pfam" id="PF13193">
    <property type="entry name" value="AMP-binding_C"/>
    <property type="match status" value="1"/>
</dbReference>
<dbReference type="SUPFAM" id="SSF56801">
    <property type="entry name" value="Acetyl-CoA synthetase-like"/>
    <property type="match status" value="1"/>
</dbReference>